<gene>
    <name evidence="5" type="ORF">DF183_00680</name>
</gene>
<feature type="signal peptide" evidence="3">
    <location>
        <begin position="1"/>
        <end position="30"/>
    </location>
</feature>
<accession>A0A2U2BMP8</accession>
<proteinExistence type="inferred from homology"/>
<evidence type="ECO:0000313" key="6">
    <source>
        <dbReference type="Proteomes" id="UP000245216"/>
    </source>
</evidence>
<feature type="chain" id="PRO_5015614081" evidence="3">
    <location>
        <begin position="31"/>
        <end position="432"/>
    </location>
</feature>
<evidence type="ECO:0000256" key="1">
    <source>
        <dbReference type="ARBA" id="ARBA00010062"/>
    </source>
</evidence>
<evidence type="ECO:0000259" key="4">
    <source>
        <dbReference type="Pfam" id="PF13458"/>
    </source>
</evidence>
<evidence type="ECO:0000313" key="5">
    <source>
        <dbReference type="EMBL" id="PWE15291.1"/>
    </source>
</evidence>
<dbReference type="Gene3D" id="3.40.50.2300">
    <property type="match status" value="2"/>
</dbReference>
<dbReference type="Proteomes" id="UP000245216">
    <property type="component" value="Unassembled WGS sequence"/>
</dbReference>
<comment type="similarity">
    <text evidence="1">Belongs to the leucine-binding protein family.</text>
</comment>
<evidence type="ECO:0000256" key="3">
    <source>
        <dbReference type="SAM" id="SignalP"/>
    </source>
</evidence>
<evidence type="ECO:0000256" key="2">
    <source>
        <dbReference type="ARBA" id="ARBA00022729"/>
    </source>
</evidence>
<dbReference type="RefSeq" id="WP_109088189.1">
    <property type="nucleotide sequence ID" value="NZ_QEXO01000001.1"/>
</dbReference>
<sequence length="432" mass="46248">MSILSATPRKLTLALTLATAGLMASTTATADDVKPIKIGVVTFLSGAASGPFGVPAKNAAELTAAQLNEGKVPAPYNTKGLGGAPIELVFIDENGGTAKQVSEYRNLVQQQNVDIVVGYISSGDCLAVAPVAEELKKLTLIFDCGTPRLFEDASYKYVFRPVAHATMDNVAAARFVLERNPELKSYAGINQNYAWGQDAWHDFEGTLQALKPGVEAKTSQMPKLGAGQYNAEISSLMAARPEVIHSSFWGGDLEGFVVQALPRGLFRNTLTVLTAGETATHRANNQIPTGTIIGARGPHAAFAPDNELNRWLRASYREQFNADPSYPSYKMTQTLLGLKAAYEKAQAANEGKAPSTEQVVSAFEHLTFESPSGDVTMSLGKGHQAVQGTTLGVVKNDKGVISYTDLRHFKPEEVTPPEGVKSIDWIKGGLKH</sequence>
<reference evidence="5 6" key="2">
    <citation type="submission" date="2018-05" db="EMBL/GenBank/DDBJ databases">
        <authorList>
            <person name="Lanie J.A."/>
            <person name="Ng W.-L."/>
            <person name="Kazmierczak K.M."/>
            <person name="Andrzejewski T.M."/>
            <person name="Davidsen T.M."/>
            <person name="Wayne K.J."/>
            <person name="Tettelin H."/>
            <person name="Glass J.I."/>
            <person name="Rusch D."/>
            <person name="Podicherti R."/>
            <person name="Tsui H.-C.T."/>
            <person name="Winkler M.E."/>
        </authorList>
    </citation>
    <scope>NUCLEOTIDE SEQUENCE [LARGE SCALE GENOMIC DNA]</scope>
    <source>
        <strain evidence="5 6">YBY</strain>
    </source>
</reference>
<name>A0A2U2BMP8_ALCFA</name>
<dbReference type="CDD" id="cd06330">
    <property type="entry name" value="PBP1_As_SBP-like"/>
    <property type="match status" value="1"/>
</dbReference>
<dbReference type="STRING" id="511.UZ73_04185"/>
<protein>
    <submittedName>
        <fullName evidence="5">ABC transporter substrate-binding protein</fullName>
    </submittedName>
</protein>
<dbReference type="InterPro" id="IPR028082">
    <property type="entry name" value="Peripla_BP_I"/>
</dbReference>
<keyword evidence="2 3" id="KW-0732">Signal</keyword>
<dbReference type="AlphaFoldDB" id="A0A2U2BMP8"/>
<dbReference type="PANTHER" id="PTHR30483">
    <property type="entry name" value="LEUCINE-SPECIFIC-BINDING PROTEIN"/>
    <property type="match status" value="1"/>
</dbReference>
<dbReference type="EMBL" id="QEXO01000001">
    <property type="protein sequence ID" value="PWE15291.1"/>
    <property type="molecule type" value="Genomic_DNA"/>
</dbReference>
<dbReference type="InterPro" id="IPR051010">
    <property type="entry name" value="BCAA_transport"/>
</dbReference>
<dbReference type="PANTHER" id="PTHR30483:SF37">
    <property type="entry name" value="ABC TRANSPORTER SUBSTRATE-BINDING PROTEIN"/>
    <property type="match status" value="1"/>
</dbReference>
<organism evidence="5 6">
    <name type="scientific">Alcaligenes faecalis</name>
    <dbReference type="NCBI Taxonomy" id="511"/>
    <lineage>
        <taxon>Bacteria</taxon>
        <taxon>Pseudomonadati</taxon>
        <taxon>Pseudomonadota</taxon>
        <taxon>Betaproteobacteria</taxon>
        <taxon>Burkholderiales</taxon>
        <taxon>Alcaligenaceae</taxon>
        <taxon>Alcaligenes</taxon>
    </lineage>
</organism>
<dbReference type="InterPro" id="IPR028081">
    <property type="entry name" value="Leu-bd"/>
</dbReference>
<feature type="domain" description="Leucine-binding protein" evidence="4">
    <location>
        <begin position="35"/>
        <end position="397"/>
    </location>
</feature>
<comment type="caution">
    <text evidence="5">The sequence shown here is derived from an EMBL/GenBank/DDBJ whole genome shotgun (WGS) entry which is preliminary data.</text>
</comment>
<dbReference type="Pfam" id="PF13458">
    <property type="entry name" value="Peripla_BP_6"/>
    <property type="match status" value="1"/>
</dbReference>
<dbReference type="SUPFAM" id="SSF53822">
    <property type="entry name" value="Periplasmic binding protein-like I"/>
    <property type="match status" value="1"/>
</dbReference>
<reference evidence="5 6" key="1">
    <citation type="submission" date="2018-05" db="EMBL/GenBank/DDBJ databases">
        <title>Genome Sequence of an Efficient Indole-Degrading Bacterium, Alcaligenes sp.YBY.</title>
        <authorList>
            <person name="Yang B."/>
        </authorList>
    </citation>
    <scope>NUCLEOTIDE SEQUENCE [LARGE SCALE GENOMIC DNA]</scope>
    <source>
        <strain evidence="5 6">YBY</strain>
    </source>
</reference>